<feature type="region of interest" description="Disordered" evidence="11">
    <location>
        <begin position="1"/>
        <end position="96"/>
    </location>
</feature>
<evidence type="ECO:0000256" key="4">
    <source>
        <dbReference type="ARBA" id="ARBA00022741"/>
    </source>
</evidence>
<feature type="compositionally biased region" description="Basic and acidic residues" evidence="11">
    <location>
        <begin position="54"/>
        <end position="66"/>
    </location>
</feature>
<dbReference type="CDD" id="cd18140">
    <property type="entry name" value="HLD_clamp_RFC"/>
    <property type="match status" value="1"/>
</dbReference>
<dbReference type="CDD" id="cd00009">
    <property type="entry name" value="AAA"/>
    <property type="match status" value="1"/>
</dbReference>
<evidence type="ECO:0000256" key="8">
    <source>
        <dbReference type="ARBA" id="ARBA00064311"/>
    </source>
</evidence>
<evidence type="ECO:0000256" key="1">
    <source>
        <dbReference type="ARBA" id="ARBA00004123"/>
    </source>
</evidence>
<feature type="domain" description="AAA+ ATPase" evidence="12">
    <location>
        <begin position="164"/>
        <end position="296"/>
    </location>
</feature>
<comment type="function">
    <text evidence="7">Subunit of the replication factor C (RFC) complex which acts during elongation of primed DNA templates by DNA polymerases delta and epsilon, and is necessary for ATP-dependent loading of proliferating cell nuclear antigen (PCNA) onto primed DNA. This subunit binds to the primer-template junction. Binds the PO-B transcription element as well as other GA rich DNA sequences. Can bind single- or double-stranded DNA.</text>
</comment>
<dbReference type="InterPro" id="IPR008921">
    <property type="entry name" value="DNA_pol3_clamp-load_cplx_C"/>
</dbReference>
<proteinExistence type="inferred from homology"/>
<dbReference type="InterPro" id="IPR003959">
    <property type="entry name" value="ATPase_AAA_core"/>
</dbReference>
<comment type="subcellular location">
    <subcellularLocation>
        <location evidence="1">Nucleus</location>
    </subcellularLocation>
</comment>
<dbReference type="Gene3D" id="1.20.272.10">
    <property type="match status" value="1"/>
</dbReference>
<evidence type="ECO:0000256" key="6">
    <source>
        <dbReference type="ARBA" id="ARBA00023242"/>
    </source>
</evidence>
<dbReference type="FunFam" id="3.40.50.300:FF:000395">
    <property type="entry name" value="Replication factor C subunit 1"/>
    <property type="match status" value="1"/>
</dbReference>
<feature type="compositionally biased region" description="Basic and acidic residues" evidence="11">
    <location>
        <begin position="10"/>
        <end position="42"/>
    </location>
</feature>
<dbReference type="GO" id="GO:0005524">
    <property type="term" value="F:ATP binding"/>
    <property type="evidence" value="ECO:0007669"/>
    <property type="project" value="UniProtKB-KW"/>
</dbReference>
<evidence type="ECO:0000256" key="11">
    <source>
        <dbReference type="SAM" id="MobiDB-lite"/>
    </source>
</evidence>
<dbReference type="Gene3D" id="3.40.50.300">
    <property type="entry name" value="P-loop containing nucleotide triphosphate hydrolases"/>
    <property type="match status" value="1"/>
</dbReference>
<dbReference type="PANTHER" id="PTHR23389:SF6">
    <property type="entry name" value="REPLICATION FACTOR C SUBUNIT 1"/>
    <property type="match status" value="1"/>
</dbReference>
<dbReference type="GO" id="GO:0006260">
    <property type="term" value="P:DNA replication"/>
    <property type="evidence" value="ECO:0007669"/>
    <property type="project" value="UniProtKB-KW"/>
</dbReference>
<dbReference type="PANTHER" id="PTHR23389">
    <property type="entry name" value="CHROMOSOME TRANSMISSION FIDELITY FACTOR 18"/>
    <property type="match status" value="1"/>
</dbReference>
<dbReference type="FunFam" id="1.20.272.10:FF:000005">
    <property type="entry name" value="Replication factor C subunit 1"/>
    <property type="match status" value="1"/>
</dbReference>
<feature type="compositionally biased region" description="Polar residues" evidence="11">
    <location>
        <begin position="80"/>
        <end position="90"/>
    </location>
</feature>
<evidence type="ECO:0000256" key="7">
    <source>
        <dbReference type="ARBA" id="ARBA00054501"/>
    </source>
</evidence>
<dbReference type="EMBL" id="JBFDAA010000012">
    <property type="protein sequence ID" value="KAL1123083.1"/>
    <property type="molecule type" value="Genomic_DNA"/>
</dbReference>
<dbReference type="SMART" id="SM00382">
    <property type="entry name" value="AAA"/>
    <property type="match status" value="1"/>
</dbReference>
<evidence type="ECO:0000256" key="10">
    <source>
        <dbReference type="ARBA" id="ARBA00077727"/>
    </source>
</evidence>
<dbReference type="SUPFAM" id="SSF52540">
    <property type="entry name" value="P-loop containing nucleoside triphosphate hydrolases"/>
    <property type="match status" value="1"/>
</dbReference>
<reference evidence="13 14" key="1">
    <citation type="submission" date="2024-07" db="EMBL/GenBank/DDBJ databases">
        <title>Chromosome-level genome assembly of the water stick insect Ranatra chinensis (Heteroptera: Nepidae).</title>
        <authorList>
            <person name="Liu X."/>
        </authorList>
    </citation>
    <scope>NUCLEOTIDE SEQUENCE [LARGE SCALE GENOMIC DNA]</scope>
    <source>
        <strain evidence="13">Cailab_2021Rc</strain>
        <tissue evidence="13">Muscle</tissue>
    </source>
</reference>
<name>A0ABD0YTG2_9HEMI</name>
<dbReference type="FunFam" id="1.10.8.60:FF:000021">
    <property type="entry name" value="Replication factor C subunit 1"/>
    <property type="match status" value="1"/>
</dbReference>
<evidence type="ECO:0000313" key="14">
    <source>
        <dbReference type="Proteomes" id="UP001558652"/>
    </source>
</evidence>
<dbReference type="InterPro" id="IPR012178">
    <property type="entry name" value="RFC1"/>
</dbReference>
<organism evidence="13 14">
    <name type="scientific">Ranatra chinensis</name>
    <dbReference type="NCBI Taxonomy" id="642074"/>
    <lineage>
        <taxon>Eukaryota</taxon>
        <taxon>Metazoa</taxon>
        <taxon>Ecdysozoa</taxon>
        <taxon>Arthropoda</taxon>
        <taxon>Hexapoda</taxon>
        <taxon>Insecta</taxon>
        <taxon>Pterygota</taxon>
        <taxon>Neoptera</taxon>
        <taxon>Paraneoptera</taxon>
        <taxon>Hemiptera</taxon>
        <taxon>Heteroptera</taxon>
        <taxon>Panheteroptera</taxon>
        <taxon>Nepomorpha</taxon>
        <taxon>Nepidae</taxon>
        <taxon>Ranatrinae</taxon>
        <taxon>Ranatra</taxon>
    </lineage>
</organism>
<dbReference type="AlphaFoldDB" id="A0ABD0YTG2"/>
<dbReference type="Pfam" id="PF25361">
    <property type="entry name" value="AAA_lid_RFC1"/>
    <property type="match status" value="1"/>
</dbReference>
<dbReference type="InterPro" id="IPR047854">
    <property type="entry name" value="RFC_lid"/>
</dbReference>
<gene>
    <name evidence="13" type="ORF">AAG570_002171</name>
</gene>
<dbReference type="Gene3D" id="1.10.8.60">
    <property type="match status" value="1"/>
</dbReference>
<dbReference type="Pfam" id="PF08519">
    <property type="entry name" value="RFC1"/>
    <property type="match status" value="1"/>
</dbReference>
<keyword evidence="3" id="KW-0235">DNA replication</keyword>
<evidence type="ECO:0000256" key="9">
    <source>
        <dbReference type="ARBA" id="ARBA00075134"/>
    </source>
</evidence>
<keyword evidence="5" id="KW-0067">ATP-binding</keyword>
<comment type="similarity">
    <text evidence="2">Belongs to the activator 1 large subunit family.</text>
</comment>
<evidence type="ECO:0000259" key="12">
    <source>
        <dbReference type="SMART" id="SM00382"/>
    </source>
</evidence>
<keyword evidence="6" id="KW-0539">Nucleus</keyword>
<dbReference type="SUPFAM" id="SSF48019">
    <property type="entry name" value="post-AAA+ oligomerization domain-like"/>
    <property type="match status" value="1"/>
</dbReference>
<keyword evidence="14" id="KW-1185">Reference proteome</keyword>
<evidence type="ECO:0000256" key="5">
    <source>
        <dbReference type="ARBA" id="ARBA00022840"/>
    </source>
</evidence>
<dbReference type="InterPro" id="IPR003593">
    <property type="entry name" value="AAA+_ATPase"/>
</dbReference>
<sequence length="576" mass="64120">MEDSINGYKSSKEEIKSPKKSSNETKAEKKDEASSSHSEVDRKHVHNGVSGSKRKFEEPQRTRERGGSGSGSPKKHKLSAITNSSKTDVSVKSPPAKAPENVELFKLWVDKYKPTSLKQIIGQQGEKSNVNKLVRWLRDWYKNHDGTKKLTKPSPWAKDDSGAYFKAALLSGPPGVGKTTTAYLVCKELGMDIVEFNASDTRSKKLLSQEVSELLSSKSLSPFLQGGGVTKDHVLVMDEVDGMAGTEDRGGVQELIQLIKTSKVPIICMCNDRNHPKIRSLANYCFDLRFYKPRVEQIKGAMLSICFKEKLKVKPDTLVDIITSTNQDIRLTLNHLSMLAARGEKDLAAASKHVKLGPWDVLKKVFSAEDHKHMSIYDKSDLFFHDYSVAPLFVHENYLIVVPHSKEASSKRTKMELFAKAATSLCNGDLIESAIRSNNAWSLLPAQAIFSSLVPGEVLEGHVGGQINFPAWFGKNSRRNKLDRFTQELQTHSRLRISGSKSALNLDYAKPLRDHILRPLIQEGSDGVQTALATLHDYNLLREDLDSLAELNTWPGSKDPSAAIDSKVFNTFVIYL</sequence>
<evidence type="ECO:0000256" key="3">
    <source>
        <dbReference type="ARBA" id="ARBA00022705"/>
    </source>
</evidence>
<protein>
    <recommendedName>
        <fullName evidence="10">Activator 1 large subunit</fullName>
    </recommendedName>
    <alternativeName>
        <fullName evidence="9">Replication factor C 140 kDa subunit</fullName>
    </alternativeName>
</protein>
<keyword evidence="4" id="KW-0547">Nucleotide-binding</keyword>
<evidence type="ECO:0000313" key="13">
    <source>
        <dbReference type="EMBL" id="KAL1123083.1"/>
    </source>
</evidence>
<dbReference type="Proteomes" id="UP001558652">
    <property type="component" value="Unassembled WGS sequence"/>
</dbReference>
<dbReference type="PIRSF" id="PIRSF036578">
    <property type="entry name" value="RFC1"/>
    <property type="match status" value="1"/>
</dbReference>
<accession>A0ABD0YTG2</accession>
<evidence type="ECO:0000256" key="2">
    <source>
        <dbReference type="ARBA" id="ARBA00006116"/>
    </source>
</evidence>
<dbReference type="Pfam" id="PF00004">
    <property type="entry name" value="AAA"/>
    <property type="match status" value="1"/>
</dbReference>
<dbReference type="GO" id="GO:0005634">
    <property type="term" value="C:nucleus"/>
    <property type="evidence" value="ECO:0007669"/>
    <property type="project" value="UniProtKB-SubCell"/>
</dbReference>
<dbReference type="InterPro" id="IPR027417">
    <property type="entry name" value="P-loop_NTPase"/>
</dbReference>
<dbReference type="InterPro" id="IPR013725">
    <property type="entry name" value="DNA_replication_fac_RFC1_C"/>
</dbReference>
<comment type="caution">
    <text evidence="13">The sequence shown here is derived from an EMBL/GenBank/DDBJ whole genome shotgun (WGS) entry which is preliminary data.</text>
</comment>
<comment type="subunit">
    <text evidence="8">Large subunit of the RFC complex, an heteropentameric complex consisting of RFC1 and four small subunits RFC2, RFC3, RFC4 and RFC5; the RFC complex interacts with PCNA and the interaction involves RFC1.</text>
</comment>